<reference evidence="2 3" key="1">
    <citation type="journal article" date="2017" name="ISME J.">
        <title>Energy and carbon metabolisms in a deep terrestrial subsurface fluid microbial community.</title>
        <authorList>
            <person name="Momper L."/>
            <person name="Jungbluth S.P."/>
            <person name="Lee M.D."/>
            <person name="Amend J.P."/>
        </authorList>
    </citation>
    <scope>NUCLEOTIDE SEQUENCE [LARGE SCALE GENOMIC DNA]</scope>
    <source>
        <strain evidence="2">SURF_26</strain>
    </source>
</reference>
<feature type="chain" id="PRO_5017416553" description="PEP-CTERM sorting domain-containing protein" evidence="1">
    <location>
        <begin position="25"/>
        <end position="257"/>
    </location>
</feature>
<evidence type="ECO:0000313" key="2">
    <source>
        <dbReference type="EMBL" id="RJP57658.1"/>
    </source>
</evidence>
<evidence type="ECO:0000313" key="3">
    <source>
        <dbReference type="Proteomes" id="UP000266426"/>
    </source>
</evidence>
<sequence>MMKRLITTLFFIALTAVNLSNANAAIRITQGFEGSGTPYIDETNNTLTFLSGSNSTHASFKSDANAWASSILFEDVNLEPDTEVFSFDYSFEYFLNPSIDKSQVEFLTADYFRVSFVLENVADLELFKHSFGVAEPVGSGESDLGDDTPNINSILPNWTIQSSTIPGLSHVDLFLPDSINGITLLGNVFDVYVEISNGFAFMGGNPLEYDDFNTTAVVDNIYFGPNQAAPVPEPTVYALFSFGMWFLVQRTRKKYTR</sequence>
<dbReference type="AlphaFoldDB" id="A0A3A4R5V8"/>
<gene>
    <name evidence="2" type="ORF">C4541_09840</name>
</gene>
<accession>A0A3A4R5V8</accession>
<dbReference type="Proteomes" id="UP000266426">
    <property type="component" value="Unassembled WGS sequence"/>
</dbReference>
<comment type="caution">
    <text evidence="2">The sequence shown here is derived from an EMBL/GenBank/DDBJ whole genome shotgun (WGS) entry which is preliminary data.</text>
</comment>
<organism evidence="2 3">
    <name type="scientific">Candidatus Auribacter fodinae</name>
    <dbReference type="NCBI Taxonomy" id="2093366"/>
    <lineage>
        <taxon>Bacteria</taxon>
        <taxon>Pseudomonadati</taxon>
        <taxon>Candidatus Auribacterota</taxon>
        <taxon>Candidatus Auribacteria</taxon>
        <taxon>Candidatus Auribacterales</taxon>
        <taxon>Candidatus Auribacteraceae</taxon>
        <taxon>Candidatus Auribacter</taxon>
    </lineage>
</organism>
<protein>
    <recommendedName>
        <fullName evidence="4">PEP-CTERM sorting domain-containing protein</fullName>
    </recommendedName>
</protein>
<name>A0A3A4R5V8_9BACT</name>
<evidence type="ECO:0000256" key="1">
    <source>
        <dbReference type="SAM" id="SignalP"/>
    </source>
</evidence>
<dbReference type="EMBL" id="QZJZ01000077">
    <property type="protein sequence ID" value="RJP57658.1"/>
    <property type="molecule type" value="Genomic_DNA"/>
</dbReference>
<proteinExistence type="predicted"/>
<feature type="signal peptide" evidence="1">
    <location>
        <begin position="1"/>
        <end position="24"/>
    </location>
</feature>
<evidence type="ECO:0008006" key="4">
    <source>
        <dbReference type="Google" id="ProtNLM"/>
    </source>
</evidence>
<keyword evidence="1" id="KW-0732">Signal</keyword>